<keyword evidence="2" id="KW-1185">Reference proteome</keyword>
<accession>A0A9P7E7Q6</accession>
<comment type="caution">
    <text evidence="1">The sequence shown here is derived from an EMBL/GenBank/DDBJ whole genome shotgun (WGS) entry which is preliminary data.</text>
</comment>
<evidence type="ECO:0000313" key="1">
    <source>
        <dbReference type="EMBL" id="KAG1813857.1"/>
    </source>
</evidence>
<dbReference type="Proteomes" id="UP000807769">
    <property type="component" value="Unassembled WGS sequence"/>
</dbReference>
<reference evidence="1" key="1">
    <citation type="journal article" date="2020" name="New Phytol.">
        <title>Comparative genomics reveals dynamic genome evolution in host specialist ectomycorrhizal fungi.</title>
        <authorList>
            <person name="Lofgren L.A."/>
            <person name="Nguyen N.H."/>
            <person name="Vilgalys R."/>
            <person name="Ruytinx J."/>
            <person name="Liao H.L."/>
            <person name="Branco S."/>
            <person name="Kuo A."/>
            <person name="LaButti K."/>
            <person name="Lipzen A."/>
            <person name="Andreopoulos W."/>
            <person name="Pangilinan J."/>
            <person name="Riley R."/>
            <person name="Hundley H."/>
            <person name="Na H."/>
            <person name="Barry K."/>
            <person name="Grigoriev I.V."/>
            <person name="Stajich J.E."/>
            <person name="Kennedy P.G."/>
        </authorList>
    </citation>
    <scope>NUCLEOTIDE SEQUENCE</scope>
    <source>
        <strain evidence="1">MN1</strain>
    </source>
</reference>
<dbReference type="GeneID" id="64627047"/>
<organism evidence="1 2">
    <name type="scientific">Suillus subaureus</name>
    <dbReference type="NCBI Taxonomy" id="48587"/>
    <lineage>
        <taxon>Eukaryota</taxon>
        <taxon>Fungi</taxon>
        <taxon>Dikarya</taxon>
        <taxon>Basidiomycota</taxon>
        <taxon>Agaricomycotina</taxon>
        <taxon>Agaricomycetes</taxon>
        <taxon>Agaricomycetidae</taxon>
        <taxon>Boletales</taxon>
        <taxon>Suillineae</taxon>
        <taxon>Suillaceae</taxon>
        <taxon>Suillus</taxon>
    </lineage>
</organism>
<proteinExistence type="predicted"/>
<dbReference type="RefSeq" id="XP_041191493.1">
    <property type="nucleotide sequence ID" value="XM_041333030.1"/>
</dbReference>
<dbReference type="EMBL" id="JABBWG010000022">
    <property type="protein sequence ID" value="KAG1813857.1"/>
    <property type="molecule type" value="Genomic_DNA"/>
</dbReference>
<name>A0A9P7E7Q6_9AGAM</name>
<evidence type="ECO:0000313" key="2">
    <source>
        <dbReference type="Proteomes" id="UP000807769"/>
    </source>
</evidence>
<protein>
    <submittedName>
        <fullName evidence="1">Uncharacterized protein</fullName>
    </submittedName>
</protein>
<sequence>MNTASVLTSGESDWCRICREWSAAAVDRGSIVVRPRDTVSHRIKDWPSNQVSAIKSIILSEPSETWTGRRLSGPGSVEKGNSVKERVGAEQAIVQKMYSIQFQNRKDCIIKVRNGVGLQGNKALCSEGNSVLDLHETEVGYPTEPSNAGLLLQADLRDQFISVRLLN</sequence>
<gene>
    <name evidence="1" type="ORF">BJ212DRAFT_1300751</name>
</gene>
<dbReference type="AlphaFoldDB" id="A0A9P7E7Q6"/>